<organism evidence="1 2">
    <name type="scientific">Trichothecium roseum</name>
    <dbReference type="NCBI Taxonomy" id="47278"/>
    <lineage>
        <taxon>Eukaryota</taxon>
        <taxon>Fungi</taxon>
        <taxon>Dikarya</taxon>
        <taxon>Ascomycota</taxon>
        <taxon>Pezizomycotina</taxon>
        <taxon>Sordariomycetes</taxon>
        <taxon>Hypocreomycetidae</taxon>
        <taxon>Hypocreales</taxon>
        <taxon>Hypocreales incertae sedis</taxon>
        <taxon>Trichothecium</taxon>
    </lineage>
</organism>
<evidence type="ECO:0000313" key="1">
    <source>
        <dbReference type="EMBL" id="KAI9900308.1"/>
    </source>
</evidence>
<accession>A0ACC0V1L2</accession>
<gene>
    <name evidence="1" type="ORF">N3K66_004570</name>
</gene>
<dbReference type="EMBL" id="CM047943">
    <property type="protein sequence ID" value="KAI9900308.1"/>
    <property type="molecule type" value="Genomic_DNA"/>
</dbReference>
<name>A0ACC0V1L2_9HYPO</name>
<comment type="caution">
    <text evidence="1">The sequence shown here is derived from an EMBL/GenBank/DDBJ whole genome shotgun (WGS) entry which is preliminary data.</text>
</comment>
<proteinExistence type="predicted"/>
<reference evidence="1" key="1">
    <citation type="submission" date="2022-10" db="EMBL/GenBank/DDBJ databases">
        <title>Complete Genome of Trichothecium roseum strain YXFP-22015, a Plant Pathogen Isolated from Citrus.</title>
        <authorList>
            <person name="Wang Y."/>
            <person name="Zhu L."/>
        </authorList>
    </citation>
    <scope>NUCLEOTIDE SEQUENCE</scope>
    <source>
        <strain evidence="1">YXFP-22015</strain>
    </source>
</reference>
<sequence length="659" mass="75285">MAYEGEMRALIDEGSNHFKNKRYKPALEQYTRAMRRCPCYARADRQRCCCKDYEKVMLEDKSFLDEVEKACQCSAQGQDKCDNEMHIHALDSRAAVFEKMDHIDRAKKDASWILELAPGLPQGYLRLGSIMRRRKNNKMAWLIFSAGIEAVKNASVPPHPRIKNLYDLRQPLHHHYSRQDMIQMPVEIVHMIFQLLDFPSRLRCIAVSKTWRTALTGYAFRWAWRKLDFPVRLSRSRTSVTTGALKSILGLSGNDVREVSIPDAIRFRLNTKKLSMILLGARDVERLDLQEQFEPLAVDPDLLCLPKLTHLTTGMSSINRVMILNAASSLTYLHLIDPVPRIVPDELELPVLQNLKYFRLTKRHSRTPIWSIDLSKYLPNIEQVFIENVAFGLGSDLMGSIDRVLGFCPKLKVIIYRPPAQSTTLLAQYGLKSLLSLLPDSQLEYLEHNVPNVRLGSSVPVITPYEEHPDELPYFLQLYDKLRILRTDSFIFDPPWGERLLKGTVDNKMLNSLDLLFPEPGLNEPAGRTSLAYLASWDWIRGAESIKSLGVSGFDFGPEHMRDCPLLAFAKTFPNLESVELSSSHHSPEYVSSVAYVLLKEVKTLKKLYVDITGETLYSLRDAAASVGVTFNRRRNPENSTRAWPVPLEPKEMLRSIQA</sequence>
<keyword evidence="2" id="KW-1185">Reference proteome</keyword>
<dbReference type="Proteomes" id="UP001163324">
    <property type="component" value="Chromosome 4"/>
</dbReference>
<evidence type="ECO:0000313" key="2">
    <source>
        <dbReference type="Proteomes" id="UP001163324"/>
    </source>
</evidence>
<protein>
    <submittedName>
        <fullName evidence="1">Uncharacterized protein</fullName>
    </submittedName>
</protein>